<gene>
    <name evidence="2" type="ORF">IC006_0579</name>
</gene>
<organism evidence="2 3">
    <name type="scientific">Sulfuracidifex tepidarius</name>
    <dbReference type="NCBI Taxonomy" id="1294262"/>
    <lineage>
        <taxon>Archaea</taxon>
        <taxon>Thermoproteota</taxon>
        <taxon>Thermoprotei</taxon>
        <taxon>Sulfolobales</taxon>
        <taxon>Sulfolobaceae</taxon>
        <taxon>Sulfuracidifex</taxon>
    </lineage>
</organism>
<dbReference type="EMBL" id="AP018929">
    <property type="protein sequence ID" value="BBG23295.1"/>
    <property type="molecule type" value="Genomic_DNA"/>
</dbReference>
<keyword evidence="1" id="KW-0812">Transmembrane</keyword>
<dbReference type="GeneID" id="41714421"/>
<dbReference type="Proteomes" id="UP000322983">
    <property type="component" value="Chromosome"/>
</dbReference>
<evidence type="ECO:0000256" key="1">
    <source>
        <dbReference type="SAM" id="Phobius"/>
    </source>
</evidence>
<keyword evidence="3" id="KW-1185">Reference proteome</keyword>
<evidence type="ECO:0000313" key="2">
    <source>
        <dbReference type="EMBL" id="BBG23295.1"/>
    </source>
</evidence>
<dbReference type="KEGG" id="step:IC006_0579"/>
<reference evidence="2 3" key="1">
    <citation type="journal article" date="2020" name="Int. J. Syst. Evol. Microbiol.">
        <title>Sulfuracidifex tepidarius gen. nov., sp. nov. and transfer of Sulfolobus metallicus Huber and Stetter 1992 to the genus Sulfuracidifex as Sulfuracidifex metallicus comb. nov.</title>
        <authorList>
            <person name="Itoh T."/>
            <person name="Miura T."/>
            <person name="Sakai H.D."/>
            <person name="Kato S."/>
            <person name="Ohkuma M."/>
            <person name="Takashina T."/>
        </authorList>
    </citation>
    <scope>NUCLEOTIDE SEQUENCE [LARGE SCALE GENOMIC DNA]</scope>
    <source>
        <strain evidence="2 3">IC-006</strain>
    </source>
</reference>
<keyword evidence="1" id="KW-0472">Membrane</keyword>
<evidence type="ECO:0000313" key="3">
    <source>
        <dbReference type="Proteomes" id="UP000322983"/>
    </source>
</evidence>
<dbReference type="AlphaFoldDB" id="A0A510DT25"/>
<proteinExistence type="predicted"/>
<name>A0A510DT25_9CREN</name>
<keyword evidence="1" id="KW-1133">Transmembrane helix</keyword>
<feature type="transmembrane region" description="Helical" evidence="1">
    <location>
        <begin position="6"/>
        <end position="23"/>
    </location>
</feature>
<sequence>MSRGVLTVIVVVIVIIEAGLVLYERGVLTPPPRSTQSMPETGTSKGSPITFTSTYTTYTYETNLTVVKLYDYGLDWAFIIPENKTIYPITNVSWFDIGNQGFFYNHGTFTEVEPSYIIVTGPNGVHVRFNFIYENGHIVRVQENNYANPNNDYASVFVQPNASADFVKGQYYNAVISLYIGGSGDFEAEYWGLHA</sequence>
<dbReference type="RefSeq" id="WP_054846042.1">
    <property type="nucleotide sequence ID" value="NZ_AP018929.1"/>
</dbReference>
<protein>
    <submittedName>
        <fullName evidence="2">Uncharacterized protein</fullName>
    </submittedName>
</protein>
<accession>A0A510DT25</accession>